<dbReference type="NCBIfam" id="TIGR02985">
    <property type="entry name" value="Sig70_bacteroi1"/>
    <property type="match status" value="1"/>
</dbReference>
<keyword evidence="8" id="KW-1185">Reference proteome</keyword>
<protein>
    <submittedName>
        <fullName evidence="7">RNA polymerase sigma-70 factor, ECF subfamily</fullName>
    </submittedName>
</protein>
<dbReference type="InterPro" id="IPR013324">
    <property type="entry name" value="RNA_pol_sigma_r3/r4-like"/>
</dbReference>
<keyword evidence="3" id="KW-0731">Sigma factor</keyword>
<evidence type="ECO:0000256" key="4">
    <source>
        <dbReference type="ARBA" id="ARBA00023163"/>
    </source>
</evidence>
<dbReference type="InterPro" id="IPR013249">
    <property type="entry name" value="RNA_pol_sigma70_r4_t2"/>
</dbReference>
<feature type="domain" description="RNA polymerase sigma-70 region 2" evidence="5">
    <location>
        <begin position="22"/>
        <end position="78"/>
    </location>
</feature>
<dbReference type="InterPro" id="IPR014284">
    <property type="entry name" value="RNA_pol_sigma-70_dom"/>
</dbReference>
<dbReference type="PANTHER" id="PTHR43133:SF46">
    <property type="entry name" value="RNA POLYMERASE SIGMA-70 FACTOR ECF SUBFAMILY"/>
    <property type="match status" value="1"/>
</dbReference>
<feature type="domain" description="RNA polymerase sigma factor 70 region 4 type 2" evidence="6">
    <location>
        <begin position="104"/>
        <end position="156"/>
    </location>
</feature>
<dbReference type="PANTHER" id="PTHR43133">
    <property type="entry name" value="RNA POLYMERASE ECF-TYPE SIGMA FACTO"/>
    <property type="match status" value="1"/>
</dbReference>
<dbReference type="OrthoDB" id="1524077at2"/>
<dbReference type="GO" id="GO:0003677">
    <property type="term" value="F:DNA binding"/>
    <property type="evidence" value="ECO:0007669"/>
    <property type="project" value="InterPro"/>
</dbReference>
<dbReference type="SUPFAM" id="SSF88659">
    <property type="entry name" value="Sigma3 and sigma4 domains of RNA polymerase sigma factors"/>
    <property type="match status" value="1"/>
</dbReference>
<dbReference type="InterPro" id="IPR013325">
    <property type="entry name" value="RNA_pol_sigma_r2"/>
</dbReference>
<accession>A0A1H7A9N9</accession>
<dbReference type="Pfam" id="PF08281">
    <property type="entry name" value="Sigma70_r4_2"/>
    <property type="match status" value="1"/>
</dbReference>
<keyword evidence="2" id="KW-0805">Transcription regulation</keyword>
<dbReference type="NCBIfam" id="TIGR02937">
    <property type="entry name" value="sigma70-ECF"/>
    <property type="match status" value="1"/>
</dbReference>
<evidence type="ECO:0000313" key="8">
    <source>
        <dbReference type="Proteomes" id="UP000199403"/>
    </source>
</evidence>
<dbReference type="GO" id="GO:0016987">
    <property type="term" value="F:sigma factor activity"/>
    <property type="evidence" value="ECO:0007669"/>
    <property type="project" value="UniProtKB-KW"/>
</dbReference>
<organism evidence="7 8">
    <name type="scientific">Cyclobacterium xiamenense</name>
    <dbReference type="NCBI Taxonomy" id="1297121"/>
    <lineage>
        <taxon>Bacteria</taxon>
        <taxon>Pseudomonadati</taxon>
        <taxon>Bacteroidota</taxon>
        <taxon>Cytophagia</taxon>
        <taxon>Cytophagales</taxon>
        <taxon>Cyclobacteriaceae</taxon>
        <taxon>Cyclobacterium</taxon>
    </lineage>
</organism>
<evidence type="ECO:0000259" key="5">
    <source>
        <dbReference type="Pfam" id="PF04542"/>
    </source>
</evidence>
<dbReference type="AlphaFoldDB" id="A0A1H7A9N9"/>
<evidence type="ECO:0000313" key="7">
    <source>
        <dbReference type="EMBL" id="SEJ62291.1"/>
    </source>
</evidence>
<evidence type="ECO:0000259" key="6">
    <source>
        <dbReference type="Pfam" id="PF08281"/>
    </source>
</evidence>
<dbReference type="InterPro" id="IPR014327">
    <property type="entry name" value="RNA_pol_sigma70_bacteroid"/>
</dbReference>
<proteinExistence type="inferred from homology"/>
<gene>
    <name evidence="7" type="ORF">SAMN05192553_106136</name>
</gene>
<evidence type="ECO:0000256" key="3">
    <source>
        <dbReference type="ARBA" id="ARBA00023082"/>
    </source>
</evidence>
<comment type="similarity">
    <text evidence="1">Belongs to the sigma-70 factor family. ECF subfamily.</text>
</comment>
<dbReference type="GO" id="GO:0006352">
    <property type="term" value="P:DNA-templated transcription initiation"/>
    <property type="evidence" value="ECO:0007669"/>
    <property type="project" value="InterPro"/>
</dbReference>
<dbReference type="Proteomes" id="UP000199403">
    <property type="component" value="Unassembled WGS sequence"/>
</dbReference>
<dbReference type="InterPro" id="IPR036388">
    <property type="entry name" value="WH-like_DNA-bd_sf"/>
</dbReference>
<sequence>MNDYDKKFKLMYLQFFKPLAVFSHKYTRDLELAEDVVQNVFLSLYDSRNHLKIHSSLKSYLYRAVYNQTMDVLKRESRKISGIHTDEMVQEEFRDLMEEAEFERKIQVAIDALPQGCRNVFTMSRNDGLSNKDISIQLNISIRTVETQISKALKLLRERVYTILAFLLLFFELNP</sequence>
<evidence type="ECO:0000256" key="2">
    <source>
        <dbReference type="ARBA" id="ARBA00023015"/>
    </source>
</evidence>
<dbReference type="Gene3D" id="1.10.10.10">
    <property type="entry name" value="Winged helix-like DNA-binding domain superfamily/Winged helix DNA-binding domain"/>
    <property type="match status" value="1"/>
</dbReference>
<dbReference type="Pfam" id="PF04542">
    <property type="entry name" value="Sigma70_r2"/>
    <property type="match status" value="1"/>
</dbReference>
<dbReference type="InterPro" id="IPR007627">
    <property type="entry name" value="RNA_pol_sigma70_r2"/>
</dbReference>
<evidence type="ECO:0000256" key="1">
    <source>
        <dbReference type="ARBA" id="ARBA00010641"/>
    </source>
</evidence>
<dbReference type="Gene3D" id="1.10.1740.10">
    <property type="match status" value="1"/>
</dbReference>
<dbReference type="InterPro" id="IPR039425">
    <property type="entry name" value="RNA_pol_sigma-70-like"/>
</dbReference>
<dbReference type="SUPFAM" id="SSF88946">
    <property type="entry name" value="Sigma2 domain of RNA polymerase sigma factors"/>
    <property type="match status" value="1"/>
</dbReference>
<dbReference type="STRING" id="1416801.SAMN05192553_106136"/>
<name>A0A1H7A9N9_9BACT</name>
<keyword evidence="4" id="KW-0804">Transcription</keyword>
<dbReference type="RefSeq" id="WP_092177242.1">
    <property type="nucleotide sequence ID" value="NZ_FNZH01000006.1"/>
</dbReference>
<dbReference type="EMBL" id="FNZH01000006">
    <property type="protein sequence ID" value="SEJ62291.1"/>
    <property type="molecule type" value="Genomic_DNA"/>
</dbReference>
<reference evidence="8" key="1">
    <citation type="submission" date="2016-10" db="EMBL/GenBank/DDBJ databases">
        <authorList>
            <person name="Varghese N."/>
            <person name="Submissions S."/>
        </authorList>
    </citation>
    <scope>NUCLEOTIDE SEQUENCE [LARGE SCALE GENOMIC DNA]</scope>
    <source>
        <strain evidence="8">IBRC-M 10761</strain>
    </source>
</reference>